<keyword evidence="2 7" id="KW-1003">Cell membrane</keyword>
<name>A0ABV7DP38_9HYPH</name>
<dbReference type="InterPro" id="IPR017871">
    <property type="entry name" value="ABC_transporter-like_CS"/>
</dbReference>
<dbReference type="InterPro" id="IPR050093">
    <property type="entry name" value="ABC_SmlMolc_Importer"/>
</dbReference>
<comment type="similarity">
    <text evidence="7">Belongs to the ABC transporter superfamily. Spermidine/putrescine importer (TC 3.A.1.11.1) family.</text>
</comment>
<comment type="caution">
    <text evidence="9">The sequence shown here is derived from an EMBL/GenBank/DDBJ whole genome shotgun (WGS) entry which is preliminary data.</text>
</comment>
<dbReference type="PROSITE" id="PS50893">
    <property type="entry name" value="ABC_TRANSPORTER_2"/>
    <property type="match status" value="1"/>
</dbReference>
<dbReference type="InterPro" id="IPR013611">
    <property type="entry name" value="Transp-assoc_OB_typ2"/>
</dbReference>
<evidence type="ECO:0000256" key="4">
    <source>
        <dbReference type="ARBA" id="ARBA00022840"/>
    </source>
</evidence>
<dbReference type="InterPro" id="IPR008995">
    <property type="entry name" value="Mo/tungstate-bd_C_term_dom"/>
</dbReference>
<evidence type="ECO:0000256" key="7">
    <source>
        <dbReference type="RuleBase" id="RU364083"/>
    </source>
</evidence>
<comment type="function">
    <text evidence="7">Part of the ABC transporter complex PotABCD involved in spermidine/putrescine import. Responsible for energy coupling to the transport system.</text>
</comment>
<organism evidence="9 10">
    <name type="scientific">Shinella pollutisoli</name>
    <dbReference type="NCBI Taxonomy" id="2250594"/>
    <lineage>
        <taxon>Bacteria</taxon>
        <taxon>Pseudomonadati</taxon>
        <taxon>Pseudomonadota</taxon>
        <taxon>Alphaproteobacteria</taxon>
        <taxon>Hyphomicrobiales</taxon>
        <taxon>Rhizobiaceae</taxon>
        <taxon>Shinella</taxon>
    </lineage>
</organism>
<evidence type="ECO:0000313" key="9">
    <source>
        <dbReference type="EMBL" id="MFC3075993.1"/>
    </source>
</evidence>
<dbReference type="EC" id="7.6.2.11" evidence="7"/>
<dbReference type="GO" id="GO:0005524">
    <property type="term" value="F:ATP binding"/>
    <property type="evidence" value="ECO:0007669"/>
    <property type="project" value="UniProtKB-KW"/>
</dbReference>
<evidence type="ECO:0000256" key="6">
    <source>
        <dbReference type="ARBA" id="ARBA00023136"/>
    </source>
</evidence>
<dbReference type="EMBL" id="JBHRSP010000043">
    <property type="protein sequence ID" value="MFC3075993.1"/>
    <property type="molecule type" value="Genomic_DNA"/>
</dbReference>
<keyword evidence="3 7" id="KW-0547">Nucleotide-binding</keyword>
<dbReference type="PANTHER" id="PTHR42781">
    <property type="entry name" value="SPERMIDINE/PUTRESCINE IMPORT ATP-BINDING PROTEIN POTA"/>
    <property type="match status" value="1"/>
</dbReference>
<comment type="subunit">
    <text evidence="7">The complex is composed of two ATP-binding proteins (PotA), two transmembrane proteins (PotB and PotC) and a solute-binding protein (PotD).</text>
</comment>
<keyword evidence="5 7" id="KW-1278">Translocase</keyword>
<proteinExistence type="inferred from homology"/>
<evidence type="ECO:0000256" key="1">
    <source>
        <dbReference type="ARBA" id="ARBA00022448"/>
    </source>
</evidence>
<keyword evidence="6 7" id="KW-0472">Membrane</keyword>
<gene>
    <name evidence="7" type="primary">potA</name>
    <name evidence="9" type="ORF">ACFOHH_22970</name>
</gene>
<dbReference type="Gene3D" id="3.40.50.300">
    <property type="entry name" value="P-loop containing nucleotide triphosphate hydrolases"/>
    <property type="match status" value="1"/>
</dbReference>
<sequence>MEPGNIVEFVGVQKTYDGRTVVIENLSLSVRQGEFLTLLGGSGSGKTTTLMMLAGFETPTRGHILVKGKPIEHLPPHRRGIGVVFQNYALFPHMTVAQNLAYPLRMRKRSREEIQSKVGKAIEMVRLEGMQNRRPSELSGGQQQRVALARALVFEPDLVLMDEPLGALDKTLREHMQYEIKQIHRELGVTMVYVTHDQSEALAMSDRIAIFERGAVAQIASPQELYEQPASVFVAGFIGENNILSGRSEGTDDSGRGRVLLDCGRTVRMRSADGFAEAGRPLKIAVRPEHLVVGSAARDRLNQCEGKIADTTYLGDHLRALVDIGGGQTMVVRKPLLDFARPPVIGEKILIGWNEGDGRVFA</sequence>
<evidence type="ECO:0000256" key="2">
    <source>
        <dbReference type="ARBA" id="ARBA00022475"/>
    </source>
</evidence>
<evidence type="ECO:0000256" key="5">
    <source>
        <dbReference type="ARBA" id="ARBA00022967"/>
    </source>
</evidence>
<dbReference type="Pfam" id="PF08402">
    <property type="entry name" value="TOBE_2"/>
    <property type="match status" value="1"/>
</dbReference>
<dbReference type="RefSeq" id="WP_257316564.1">
    <property type="nucleotide sequence ID" value="NZ_JANFDG010000020.1"/>
</dbReference>
<keyword evidence="10" id="KW-1185">Reference proteome</keyword>
<evidence type="ECO:0000313" key="10">
    <source>
        <dbReference type="Proteomes" id="UP001595377"/>
    </source>
</evidence>
<dbReference type="Pfam" id="PF00005">
    <property type="entry name" value="ABC_tran"/>
    <property type="match status" value="1"/>
</dbReference>
<keyword evidence="1 7" id="KW-0813">Transport</keyword>
<dbReference type="Gene3D" id="2.40.50.100">
    <property type="match status" value="1"/>
</dbReference>
<comment type="catalytic activity">
    <reaction evidence="7">
        <text>ATP + H2O + polyamine-[polyamine-binding protein]Side 1 = ADP + phosphate + polyamineSide 2 + [polyamine-binding protein]Side 1.</text>
        <dbReference type="EC" id="7.6.2.11"/>
    </reaction>
</comment>
<dbReference type="NCBIfam" id="TIGR01187">
    <property type="entry name" value="potA"/>
    <property type="match status" value="1"/>
</dbReference>
<dbReference type="PROSITE" id="PS00211">
    <property type="entry name" value="ABC_TRANSPORTER_1"/>
    <property type="match status" value="1"/>
</dbReference>
<dbReference type="InterPro" id="IPR005893">
    <property type="entry name" value="PotA-like"/>
</dbReference>
<dbReference type="InterPro" id="IPR003439">
    <property type="entry name" value="ABC_transporter-like_ATP-bd"/>
</dbReference>
<protein>
    <recommendedName>
        <fullName evidence="7">Spermidine/putrescine import ATP-binding protein PotA</fullName>
        <ecNumber evidence="7">7.6.2.11</ecNumber>
    </recommendedName>
</protein>
<dbReference type="SUPFAM" id="SSF50331">
    <property type="entry name" value="MOP-like"/>
    <property type="match status" value="1"/>
</dbReference>
<dbReference type="InterPro" id="IPR027417">
    <property type="entry name" value="P-loop_NTPase"/>
</dbReference>
<feature type="domain" description="ABC transporter" evidence="8">
    <location>
        <begin position="7"/>
        <end position="238"/>
    </location>
</feature>
<dbReference type="SMART" id="SM00382">
    <property type="entry name" value="AAA"/>
    <property type="match status" value="1"/>
</dbReference>
<dbReference type="SUPFAM" id="SSF52540">
    <property type="entry name" value="P-loop containing nucleoside triphosphate hydrolases"/>
    <property type="match status" value="1"/>
</dbReference>
<accession>A0ABV7DP38</accession>
<dbReference type="Proteomes" id="UP001595377">
    <property type="component" value="Unassembled WGS sequence"/>
</dbReference>
<keyword evidence="4 7" id="KW-0067">ATP-binding</keyword>
<dbReference type="InterPro" id="IPR003593">
    <property type="entry name" value="AAA+_ATPase"/>
</dbReference>
<evidence type="ECO:0000256" key="3">
    <source>
        <dbReference type="ARBA" id="ARBA00022741"/>
    </source>
</evidence>
<evidence type="ECO:0000259" key="8">
    <source>
        <dbReference type="PROSITE" id="PS50893"/>
    </source>
</evidence>
<dbReference type="PANTHER" id="PTHR42781:SF6">
    <property type="entry name" value="SPERMIDINE_PUTRESCINE IMPORT ATP-BINDING PROTEIN POTA"/>
    <property type="match status" value="1"/>
</dbReference>
<reference evidence="10" key="1">
    <citation type="journal article" date="2019" name="Int. J. Syst. Evol. Microbiol.">
        <title>The Global Catalogue of Microorganisms (GCM) 10K type strain sequencing project: providing services to taxonomists for standard genome sequencing and annotation.</title>
        <authorList>
            <consortium name="The Broad Institute Genomics Platform"/>
            <consortium name="The Broad Institute Genome Sequencing Center for Infectious Disease"/>
            <person name="Wu L."/>
            <person name="Ma J."/>
        </authorList>
    </citation>
    <scope>NUCLEOTIDE SEQUENCE [LARGE SCALE GENOMIC DNA]</scope>
    <source>
        <strain evidence="10">KCTC 52677</strain>
    </source>
</reference>